<dbReference type="GeneID" id="39872356"/>
<proteinExistence type="predicted"/>
<dbReference type="InterPro" id="IPR027267">
    <property type="entry name" value="AH/BAR_dom_sf"/>
</dbReference>
<dbReference type="Proteomes" id="UP000236319">
    <property type="component" value="Unassembled WGS sequence"/>
</dbReference>
<feature type="coiled-coil region" evidence="1">
    <location>
        <begin position="187"/>
        <end position="214"/>
    </location>
</feature>
<dbReference type="SUPFAM" id="SSF103657">
    <property type="entry name" value="BAR/IMD domain-like"/>
    <property type="match status" value="1"/>
</dbReference>
<keyword evidence="1" id="KW-0175">Coiled coil</keyword>
<dbReference type="OrthoDB" id="10255128at2759"/>
<dbReference type="Gene3D" id="1.20.1270.60">
    <property type="entry name" value="Arfaptin homology (AH) domain/BAR domain"/>
    <property type="match status" value="1"/>
</dbReference>
<comment type="caution">
    <text evidence="2">The sequence shown here is derived from an EMBL/GenBank/DDBJ whole genome shotgun (WGS) entry which is preliminary data.</text>
</comment>
<organism evidence="2 3">
    <name type="scientific">Babesia ovata</name>
    <dbReference type="NCBI Taxonomy" id="189622"/>
    <lineage>
        <taxon>Eukaryota</taxon>
        <taxon>Sar</taxon>
        <taxon>Alveolata</taxon>
        <taxon>Apicomplexa</taxon>
        <taxon>Aconoidasida</taxon>
        <taxon>Piroplasmida</taxon>
        <taxon>Babesiidae</taxon>
        <taxon>Babesia</taxon>
    </lineage>
</organism>
<dbReference type="EMBL" id="BDSA01000001">
    <property type="protein sequence ID" value="GBE58586.1"/>
    <property type="molecule type" value="Genomic_DNA"/>
</dbReference>
<dbReference type="VEuPathDB" id="PiroplasmaDB:BOVATA_000790"/>
<name>A0A2H6K6H1_9APIC</name>
<evidence type="ECO:0000313" key="2">
    <source>
        <dbReference type="EMBL" id="GBE58586.1"/>
    </source>
</evidence>
<dbReference type="AlphaFoldDB" id="A0A2H6K6H1"/>
<accession>A0A2H6K6H1</accession>
<protein>
    <submittedName>
        <fullName evidence="2">Uncharacterized protein</fullName>
    </submittedName>
</protein>
<keyword evidence="3" id="KW-1185">Reference proteome</keyword>
<gene>
    <name evidence="2" type="ORF">BOVATA_000790</name>
</gene>
<evidence type="ECO:0000256" key="1">
    <source>
        <dbReference type="SAM" id="Coils"/>
    </source>
</evidence>
<sequence length="589" mass="65655">MAPSEAASPVSGSDGKYMSPWSDGFKLSSIGDVLTFNLHTTSISTLYQSDSEFAAQSPCGSCSSEACSRPTAHESFENDAVLSQHSSTKRNGATVDARLLRVENGLRANGSLNEVLRELSSIGADYAKKLQSLADRMEIGFEGESRGMSAAVGSLRSYIVSMAENQREFADAVAHECTIPNDNPNAVATIRCDLDRARSKYDAVEANRTSLAAEVEDLYLQTKSAVSTCSEAFHEPPSVKTPLHAGLISVFLKFMRSNAELSQSQAPSARMELEKETARLSESLRLIDAERICGLRDGVSKLLIYETARLRNLQYDVCHMVTTLNEVDPDTEWSEFEATGHQEMREVPSESSRSPMHYATYLTAEIPEVFRNYAVSKLALSAPKERVLQRIERTLTKYIDAVWEDKYDSVEMSDFVGEMQSSLVRQVFCNLVTTRSLQCNRLPSMSALKLFARLIGALLAFSRKQGDAWSGYAILKLADFVHVVEESEDEQPRRTSLRWLIYSHEYWSRIPFWEECLLIAIAQDFAALFDDVRPDTVLKPSTSELLRFRHWMAAFGISSAESSALIERVCGRLGLPESYTQCLQDTKES</sequence>
<reference evidence="2 3" key="1">
    <citation type="journal article" date="2017" name="BMC Genomics">
        <title>Whole-genome assembly of Babesia ovata and comparative genomics between closely related pathogens.</title>
        <authorList>
            <person name="Yamagishi J."/>
            <person name="Asada M."/>
            <person name="Hakimi H."/>
            <person name="Tanaka T.Q."/>
            <person name="Sugimoto C."/>
            <person name="Kawazu S."/>
        </authorList>
    </citation>
    <scope>NUCLEOTIDE SEQUENCE [LARGE SCALE GENOMIC DNA]</scope>
    <source>
        <strain evidence="2 3">Miyake</strain>
    </source>
</reference>
<evidence type="ECO:0000313" key="3">
    <source>
        <dbReference type="Proteomes" id="UP000236319"/>
    </source>
</evidence>
<dbReference type="RefSeq" id="XP_028864829.1">
    <property type="nucleotide sequence ID" value="XM_029008996.1"/>
</dbReference>